<dbReference type="InterPro" id="IPR014819">
    <property type="entry name" value="PriCT_2"/>
</dbReference>
<organism evidence="2 3">
    <name type="scientific">Stylophora pistillata</name>
    <name type="common">Smooth cauliflower coral</name>
    <dbReference type="NCBI Taxonomy" id="50429"/>
    <lineage>
        <taxon>Eukaryota</taxon>
        <taxon>Metazoa</taxon>
        <taxon>Cnidaria</taxon>
        <taxon>Anthozoa</taxon>
        <taxon>Hexacorallia</taxon>
        <taxon>Scleractinia</taxon>
        <taxon>Astrocoeniina</taxon>
        <taxon>Pocilloporidae</taxon>
        <taxon>Stylophora</taxon>
    </lineage>
</organism>
<keyword evidence="3" id="KW-1185">Reference proteome</keyword>
<dbReference type="GO" id="GO:0016817">
    <property type="term" value="F:hydrolase activity, acting on acid anhydrides"/>
    <property type="evidence" value="ECO:0007669"/>
    <property type="project" value="InterPro"/>
</dbReference>
<gene>
    <name evidence="2" type="ORF">AWC38_SpisGene25346</name>
</gene>
<evidence type="ECO:0000313" key="2">
    <source>
        <dbReference type="EMBL" id="PFX11142.1"/>
    </source>
</evidence>
<dbReference type="Proteomes" id="UP000225706">
    <property type="component" value="Unassembled WGS sequence"/>
</dbReference>
<dbReference type="EMBL" id="LSMT01003503">
    <property type="protein sequence ID" value="PFX11142.1"/>
    <property type="molecule type" value="Genomic_DNA"/>
</dbReference>
<evidence type="ECO:0000259" key="1">
    <source>
        <dbReference type="Pfam" id="PF08707"/>
    </source>
</evidence>
<protein>
    <recommendedName>
        <fullName evidence="1">Primase C-terminal 2 domain-containing protein</fullName>
    </recommendedName>
</protein>
<sequence length="313" mass="36027">MSSKRLHWTTFSHIRATQPVPLDMTLETLLEILTTPREVASKKDMQDPFCMLRYKDGAKRGIDGVESVTGFVLDFDFKDDLQSKKQEQELSPAEAAEVIDKVFYWLKDYAYLDKCSKTLAQVYYPPVIHKDKGEDFFFCGGNIKGRYFDPDILDPRPQKKEVAVQDSVPAVNYQNSSVLYFEKALEHIPADIDYHSWIEVGQVLKTELGESGFYLWDQWSQRGQKYAKNDPKQLKRHWTSFKGSGLKGGTLIRLAKEHGFQPVEHRALNPAVRSNVVNFPDGQVLQAQESFEDMIARILDEEEIEDEHTLLKD</sequence>
<name>A0A2B4R4H7_STYPI</name>
<feature type="domain" description="Primase C-terminal 2" evidence="1">
    <location>
        <begin position="182"/>
        <end position="255"/>
    </location>
</feature>
<comment type="caution">
    <text evidence="2">The sequence shown here is derived from an EMBL/GenBank/DDBJ whole genome shotgun (WGS) entry which is preliminary data.</text>
</comment>
<reference evidence="3" key="1">
    <citation type="journal article" date="2017" name="bioRxiv">
        <title>Comparative analysis of the genomes of Stylophora pistillata and Acropora digitifera provides evidence for extensive differences between species of corals.</title>
        <authorList>
            <person name="Voolstra C.R."/>
            <person name="Li Y."/>
            <person name="Liew Y.J."/>
            <person name="Baumgarten S."/>
            <person name="Zoccola D."/>
            <person name="Flot J.-F."/>
            <person name="Tambutte S."/>
            <person name="Allemand D."/>
            <person name="Aranda M."/>
        </authorList>
    </citation>
    <scope>NUCLEOTIDE SEQUENCE [LARGE SCALE GENOMIC DNA]</scope>
</reference>
<accession>A0A2B4R4H7</accession>
<dbReference type="Pfam" id="PF08707">
    <property type="entry name" value="PriCT_2"/>
    <property type="match status" value="1"/>
</dbReference>
<dbReference type="AlphaFoldDB" id="A0A2B4R4H7"/>
<evidence type="ECO:0000313" key="3">
    <source>
        <dbReference type="Proteomes" id="UP000225706"/>
    </source>
</evidence>
<proteinExistence type="predicted"/>